<dbReference type="Proteomes" id="UP000654482">
    <property type="component" value="Unassembled WGS sequence"/>
</dbReference>
<dbReference type="PANTHER" id="PTHR43022">
    <property type="entry name" value="PROTEIN SMF"/>
    <property type="match status" value="1"/>
</dbReference>
<feature type="domain" description="DprA winged helix" evidence="3">
    <location>
        <begin position="303"/>
        <end position="362"/>
    </location>
</feature>
<evidence type="ECO:0000313" key="4">
    <source>
        <dbReference type="EMBL" id="MBE9117811.1"/>
    </source>
</evidence>
<name>A0A8J7DZK9_9CYAN</name>
<dbReference type="InterPro" id="IPR003488">
    <property type="entry name" value="DprA"/>
</dbReference>
<evidence type="ECO:0000313" key="5">
    <source>
        <dbReference type="Proteomes" id="UP000654482"/>
    </source>
</evidence>
<comment type="caution">
    <text evidence="4">The sequence shown here is derived from an EMBL/GenBank/DDBJ whole genome shotgun (WGS) entry which is preliminary data.</text>
</comment>
<accession>A0A8J7DZK9</accession>
<evidence type="ECO:0000256" key="1">
    <source>
        <dbReference type="ARBA" id="ARBA00006525"/>
    </source>
</evidence>
<dbReference type="Gene3D" id="1.10.10.10">
    <property type="entry name" value="Winged helix-like DNA-binding domain superfamily/Winged helix DNA-binding domain"/>
    <property type="match status" value="1"/>
</dbReference>
<reference evidence="4" key="1">
    <citation type="submission" date="2020-10" db="EMBL/GenBank/DDBJ databases">
        <authorList>
            <person name="Castelo-Branco R."/>
            <person name="Eusebio N."/>
            <person name="Adriana R."/>
            <person name="Vieira A."/>
            <person name="Brugerolle De Fraissinette N."/>
            <person name="Rezende De Castro R."/>
            <person name="Schneider M.P."/>
            <person name="Vasconcelos V."/>
            <person name="Leao P.N."/>
        </authorList>
    </citation>
    <scope>NUCLEOTIDE SEQUENCE</scope>
    <source>
        <strain evidence="4">LEGE 07157</strain>
    </source>
</reference>
<dbReference type="RefSeq" id="WP_194030898.1">
    <property type="nucleotide sequence ID" value="NZ_JADEWZ010000031.1"/>
</dbReference>
<dbReference type="Gene3D" id="3.40.50.450">
    <property type="match status" value="1"/>
</dbReference>
<dbReference type="SUPFAM" id="SSF47781">
    <property type="entry name" value="RuvA domain 2-like"/>
    <property type="match status" value="1"/>
</dbReference>
<dbReference type="InterPro" id="IPR036388">
    <property type="entry name" value="WH-like_DNA-bd_sf"/>
</dbReference>
<dbReference type="EMBL" id="JADEWZ010000031">
    <property type="protein sequence ID" value="MBE9117811.1"/>
    <property type="molecule type" value="Genomic_DNA"/>
</dbReference>
<comment type="similarity">
    <text evidence="1">Belongs to the DprA/Smf family.</text>
</comment>
<feature type="domain" description="Smf/DprA SLOG" evidence="2">
    <location>
        <begin position="80"/>
        <end position="291"/>
    </location>
</feature>
<dbReference type="SUPFAM" id="SSF102405">
    <property type="entry name" value="MCP/YpsA-like"/>
    <property type="match status" value="1"/>
</dbReference>
<dbReference type="InterPro" id="IPR057666">
    <property type="entry name" value="DrpA_SLOG"/>
</dbReference>
<evidence type="ECO:0000259" key="2">
    <source>
        <dbReference type="Pfam" id="PF02481"/>
    </source>
</evidence>
<dbReference type="NCBIfam" id="TIGR00732">
    <property type="entry name" value="dprA"/>
    <property type="match status" value="1"/>
</dbReference>
<gene>
    <name evidence="4" type="primary">dprA</name>
    <name evidence="4" type="ORF">IQ249_18080</name>
</gene>
<protein>
    <submittedName>
        <fullName evidence="4">DNA-protecting protein DprA</fullName>
    </submittedName>
</protein>
<dbReference type="GO" id="GO:0009294">
    <property type="term" value="P:DNA-mediated transformation"/>
    <property type="evidence" value="ECO:0007669"/>
    <property type="project" value="InterPro"/>
</dbReference>
<dbReference type="InterPro" id="IPR041614">
    <property type="entry name" value="DprA_WH"/>
</dbReference>
<dbReference type="InterPro" id="IPR010994">
    <property type="entry name" value="RuvA_2-like"/>
</dbReference>
<sequence length="367" mass="40349">MLEERAYWLAWSQVLGVGPILLQRLHQHFGTLATAWDAPLEKLREVEGIGNKVLDAVREARSRVDPETLFQQHCENNFNFWTPIDEEYPRLLLEIPSPPPILYYRGQVNLQENLGSIPAIGIVGTRNATEYGRRWTKKISAALAQHGFTVVSGMALGIDTEAHRSCLDAGGRTIAVLGTGIDTIYPHSNNKLYEQIQQQGLVLSEYPPGTQPEAKNFPPRNRIIAGLCRAILVMEAAKRSGALITSRYANEFNRDVYALPGSLNQPQSMGCLELANRGAQMILGEGSLLEMLGEIPQLDRLEQPSKPLPVLSPELAKVLDAIAPEPVSFDAIVQNSGLSTGDVSGAILQLELLGLITSLPGMRYQRL</sequence>
<dbReference type="Pfam" id="PF02481">
    <property type="entry name" value="DNA_processg_A"/>
    <property type="match status" value="1"/>
</dbReference>
<keyword evidence="5" id="KW-1185">Reference proteome</keyword>
<dbReference type="AlphaFoldDB" id="A0A8J7DZK9"/>
<dbReference type="PANTHER" id="PTHR43022:SF1">
    <property type="entry name" value="PROTEIN SMF"/>
    <property type="match status" value="1"/>
</dbReference>
<dbReference type="Pfam" id="PF17782">
    <property type="entry name" value="WHD_DprA"/>
    <property type="match status" value="1"/>
</dbReference>
<organism evidence="4 5">
    <name type="scientific">Lusitaniella coriacea LEGE 07157</name>
    <dbReference type="NCBI Taxonomy" id="945747"/>
    <lineage>
        <taxon>Bacteria</taxon>
        <taxon>Bacillati</taxon>
        <taxon>Cyanobacteriota</taxon>
        <taxon>Cyanophyceae</taxon>
        <taxon>Spirulinales</taxon>
        <taxon>Lusitaniellaceae</taxon>
        <taxon>Lusitaniella</taxon>
    </lineage>
</organism>
<proteinExistence type="inferred from homology"/>
<evidence type="ECO:0000259" key="3">
    <source>
        <dbReference type="Pfam" id="PF17782"/>
    </source>
</evidence>